<dbReference type="AlphaFoldDB" id="A0A9Q1GK93"/>
<gene>
    <name evidence="1" type="ORF">Cgig2_021763</name>
</gene>
<evidence type="ECO:0000313" key="1">
    <source>
        <dbReference type="EMBL" id="KAJ8421004.1"/>
    </source>
</evidence>
<dbReference type="EMBL" id="JAKOGI010002983">
    <property type="protein sequence ID" value="KAJ8421004.1"/>
    <property type="molecule type" value="Genomic_DNA"/>
</dbReference>
<proteinExistence type="predicted"/>
<accession>A0A9Q1GK93</accession>
<protein>
    <submittedName>
        <fullName evidence="1">Uncharacterized protein</fullName>
    </submittedName>
</protein>
<organism evidence="1 2">
    <name type="scientific">Carnegiea gigantea</name>
    <dbReference type="NCBI Taxonomy" id="171969"/>
    <lineage>
        <taxon>Eukaryota</taxon>
        <taxon>Viridiplantae</taxon>
        <taxon>Streptophyta</taxon>
        <taxon>Embryophyta</taxon>
        <taxon>Tracheophyta</taxon>
        <taxon>Spermatophyta</taxon>
        <taxon>Magnoliopsida</taxon>
        <taxon>eudicotyledons</taxon>
        <taxon>Gunneridae</taxon>
        <taxon>Pentapetalae</taxon>
        <taxon>Caryophyllales</taxon>
        <taxon>Cactineae</taxon>
        <taxon>Cactaceae</taxon>
        <taxon>Cactoideae</taxon>
        <taxon>Echinocereeae</taxon>
        <taxon>Carnegiea</taxon>
    </lineage>
</organism>
<reference evidence="1" key="1">
    <citation type="submission" date="2022-04" db="EMBL/GenBank/DDBJ databases">
        <title>Carnegiea gigantea Genome sequencing and assembly v2.</title>
        <authorList>
            <person name="Copetti D."/>
            <person name="Sanderson M.J."/>
            <person name="Burquez A."/>
            <person name="Wojciechowski M.F."/>
        </authorList>
    </citation>
    <scope>NUCLEOTIDE SEQUENCE</scope>
    <source>
        <strain evidence="1">SGP5-SGP5p</strain>
        <tissue evidence="1">Aerial part</tissue>
    </source>
</reference>
<sequence length="165" mass="18389">MILFPSFPAPNRRRSMFGTLFVGLQESLGVVMRYAHNSNIPKMVQAILYAMVLNDAAELGLRNRLTMDYMIGNVPEEQVGPQRMGHHPQCPSLLVLIDGWVVACIPPKNQFREPKKIPYVVSISEPGTSSWSNCKSCSTPSILSIEEDVSYLWEINIAAPSLIDV</sequence>
<dbReference type="Proteomes" id="UP001153076">
    <property type="component" value="Unassembled WGS sequence"/>
</dbReference>
<evidence type="ECO:0000313" key="2">
    <source>
        <dbReference type="Proteomes" id="UP001153076"/>
    </source>
</evidence>
<comment type="caution">
    <text evidence="1">The sequence shown here is derived from an EMBL/GenBank/DDBJ whole genome shotgun (WGS) entry which is preliminary data.</text>
</comment>
<keyword evidence="2" id="KW-1185">Reference proteome</keyword>
<name>A0A9Q1GK93_9CARY</name>